<feature type="transmembrane region" description="Helical" evidence="1">
    <location>
        <begin position="88"/>
        <end position="110"/>
    </location>
</feature>
<evidence type="ECO:0000256" key="1">
    <source>
        <dbReference type="SAM" id="Phobius"/>
    </source>
</evidence>
<comment type="caution">
    <text evidence="2">The sequence shown here is derived from an EMBL/GenBank/DDBJ whole genome shotgun (WGS) entry which is preliminary data.</text>
</comment>
<evidence type="ECO:0000313" key="3">
    <source>
        <dbReference type="Proteomes" id="UP000823775"/>
    </source>
</evidence>
<dbReference type="Proteomes" id="UP000823775">
    <property type="component" value="Unassembled WGS sequence"/>
</dbReference>
<reference evidence="2 3" key="1">
    <citation type="journal article" date="2021" name="BMC Genomics">
        <title>Datura genome reveals duplications of psychoactive alkaloid biosynthetic genes and high mutation rate following tissue culture.</title>
        <authorList>
            <person name="Rajewski A."/>
            <person name="Carter-House D."/>
            <person name="Stajich J."/>
            <person name="Litt A."/>
        </authorList>
    </citation>
    <scope>NUCLEOTIDE SEQUENCE [LARGE SCALE GENOMIC DNA]</scope>
    <source>
        <strain evidence="2">AR-01</strain>
    </source>
</reference>
<feature type="non-terminal residue" evidence="2">
    <location>
        <position position="1"/>
    </location>
</feature>
<organism evidence="2 3">
    <name type="scientific">Datura stramonium</name>
    <name type="common">Jimsonweed</name>
    <name type="synonym">Common thornapple</name>
    <dbReference type="NCBI Taxonomy" id="4076"/>
    <lineage>
        <taxon>Eukaryota</taxon>
        <taxon>Viridiplantae</taxon>
        <taxon>Streptophyta</taxon>
        <taxon>Embryophyta</taxon>
        <taxon>Tracheophyta</taxon>
        <taxon>Spermatophyta</taxon>
        <taxon>Magnoliopsida</taxon>
        <taxon>eudicotyledons</taxon>
        <taxon>Gunneridae</taxon>
        <taxon>Pentapetalae</taxon>
        <taxon>asterids</taxon>
        <taxon>lamiids</taxon>
        <taxon>Solanales</taxon>
        <taxon>Solanaceae</taxon>
        <taxon>Solanoideae</taxon>
        <taxon>Datureae</taxon>
        <taxon>Datura</taxon>
    </lineage>
</organism>
<keyword evidence="1" id="KW-0472">Membrane</keyword>
<name>A0ABS8UWV5_DATST</name>
<protein>
    <submittedName>
        <fullName evidence="2">Uncharacterized protein</fullName>
    </submittedName>
</protein>
<evidence type="ECO:0000313" key="2">
    <source>
        <dbReference type="EMBL" id="MCD9638617.1"/>
    </source>
</evidence>
<gene>
    <name evidence="2" type="ORF">HAX54_022703</name>
</gene>
<accession>A0ABS8UWV5</accession>
<keyword evidence="3" id="KW-1185">Reference proteome</keyword>
<keyword evidence="1" id="KW-0812">Transmembrane</keyword>
<proteinExistence type="predicted"/>
<sequence length="129" mass="14616">YLRSLVCPFLLLSLTRTMIPLINMRSGGIIRMFLLNMTLLLRVVLYLCSLTASTNSSLVRDHELLWTEIKDLHAHIERNEEVSAARHIVLVALITGLSQPTISFIFSTAWPIPDPSTFYLLIILSISFC</sequence>
<feature type="transmembrane region" description="Helical" evidence="1">
    <location>
        <begin position="28"/>
        <end position="48"/>
    </location>
</feature>
<keyword evidence="1" id="KW-1133">Transmembrane helix</keyword>
<dbReference type="EMBL" id="JACEIK010002741">
    <property type="protein sequence ID" value="MCD9638617.1"/>
    <property type="molecule type" value="Genomic_DNA"/>
</dbReference>